<keyword evidence="9" id="KW-0472">Membrane</keyword>
<comment type="subcellular location">
    <subcellularLocation>
        <location evidence="2">Cytoplasm</location>
    </subcellularLocation>
    <subcellularLocation>
        <location evidence="1">Nucleus</location>
    </subcellularLocation>
</comment>
<dbReference type="PANTHER" id="PTHR10527">
    <property type="entry name" value="IMPORTIN BETA"/>
    <property type="match status" value="1"/>
</dbReference>
<dbReference type="EMBL" id="JALJOS010000052">
    <property type="protein sequence ID" value="KAK9818937.1"/>
    <property type="molecule type" value="Genomic_DNA"/>
</dbReference>
<proteinExistence type="predicted"/>
<keyword evidence="3" id="KW-0813">Transport</keyword>
<dbReference type="AlphaFoldDB" id="A0AAW1QCQ2"/>
<dbReference type="InterPro" id="IPR040122">
    <property type="entry name" value="Importin_beta"/>
</dbReference>
<keyword evidence="6" id="KW-0653">Protein transport</keyword>
<evidence type="ECO:0000256" key="4">
    <source>
        <dbReference type="ARBA" id="ARBA00022490"/>
    </source>
</evidence>
<evidence type="ECO:0000256" key="6">
    <source>
        <dbReference type="ARBA" id="ARBA00022927"/>
    </source>
</evidence>
<sequence length="1013" mass="108891">MPSGRDNFLRTGLPLLGLVVGGWIGISWMLQGRLDIKGAKEKRLALDLENTPPRPTQTFDLNQELQVRQLACVLLRRHIPTLWPKTSAQAKQHVKATLQQIVLGDLDSGVRKAAADVIAAVAGIAAQYESWPELLPWLNQCTQDSNEQHRAMAINLIANLIESGGIAGTEDTLRQYFAGLMVLFQKALQDSSGIVRAAAVTAVGSVLDFVHDKEQASQFQQLVPIIMQAASSSLEAGDLAPAERALEMFQEMAEIPSIPLSPIIPQLVSWCLHLASNTQLSLSLREQALATLQWIARYKPKQLAKTSCVKPILQTLCIICAESLPDDEEDAADESSAPQLASEALDVMAVNLPPKHIFPEVFAFSKAAVENTAAAVRHGAVLALLMVTEGCAAAIRKKLQDVLEVVAIAARDSEAKVREASLVAVGEMAEHCLPEFAEQSASVLPFLYSALQDPVAKVQARACSALEAYCDHLETEDIQGSLSDLVGKLLELMHQGNPGRQLTSIGALAAIVGAAEAAFRPYASAALQTLSPFLQACQDEKLQCRARAMECVGLIAKAVGKEDMQPFMPDFMKAAFQGFALDYSELREYTHGTLCDVADLLKMDFSAYLPEATRFALASLAQKDCSVPAREDGASITQDSESLGSDTSDEEGDADADRSYGVRTGITDEKASATRALGTYAMATGMAYAPYLSDAVEAIKQSTGYFHEDVREQAYLALPGLLHAVQENVPVSPVDSDDDARAVTAAIGGLTKVMQLVGAGACQPHLANIMEASRKILAGEAICQITVDSDFEDLEDEQDEPAIGDEDLLAALTDLLPALAKALGSNIYLPVFEKEHLSPLLARSKASQPEAIRANAVGALGEMVKELGPQAKHLYPPIISVVGRELMCDEAAVRRNAAYALGRLFQHGGAHVLIQHPFLSKALAHVLRGDEAPEVKDNACSAIAWLIEKSGSELPLTQVLGPLLAALPLRVDMEEAECTKAHDTSGRSTSTRTSRRCIMLGPGLFHVYNRGMH</sequence>
<accession>A0AAW1QCQ2</accession>
<feature type="region of interest" description="Disordered" evidence="8">
    <location>
        <begin position="630"/>
        <end position="663"/>
    </location>
</feature>
<organism evidence="11 12">
    <name type="scientific">Apatococcus lobatus</name>
    <dbReference type="NCBI Taxonomy" id="904363"/>
    <lineage>
        <taxon>Eukaryota</taxon>
        <taxon>Viridiplantae</taxon>
        <taxon>Chlorophyta</taxon>
        <taxon>core chlorophytes</taxon>
        <taxon>Trebouxiophyceae</taxon>
        <taxon>Chlorellales</taxon>
        <taxon>Chlorellaceae</taxon>
        <taxon>Apatococcus</taxon>
    </lineage>
</organism>
<dbReference type="GO" id="GO:0006606">
    <property type="term" value="P:protein import into nucleus"/>
    <property type="evidence" value="ECO:0007669"/>
    <property type="project" value="InterPro"/>
</dbReference>
<evidence type="ECO:0000259" key="10">
    <source>
        <dbReference type="SMART" id="SM01349"/>
    </source>
</evidence>
<dbReference type="GO" id="GO:0005737">
    <property type="term" value="C:cytoplasm"/>
    <property type="evidence" value="ECO:0007669"/>
    <property type="project" value="UniProtKB-SubCell"/>
</dbReference>
<keyword evidence="9" id="KW-1133">Transmembrane helix</keyword>
<evidence type="ECO:0000313" key="11">
    <source>
        <dbReference type="EMBL" id="KAK9818937.1"/>
    </source>
</evidence>
<reference evidence="11 12" key="1">
    <citation type="journal article" date="2024" name="Nat. Commun.">
        <title>Phylogenomics reveals the evolutionary origins of lichenization in chlorophyte algae.</title>
        <authorList>
            <person name="Puginier C."/>
            <person name="Libourel C."/>
            <person name="Otte J."/>
            <person name="Skaloud P."/>
            <person name="Haon M."/>
            <person name="Grisel S."/>
            <person name="Petersen M."/>
            <person name="Berrin J.G."/>
            <person name="Delaux P.M."/>
            <person name="Dal Grande F."/>
            <person name="Keller J."/>
        </authorList>
    </citation>
    <scope>NUCLEOTIDE SEQUENCE [LARGE SCALE GENOMIC DNA]</scope>
    <source>
        <strain evidence="11 12">SAG 2145</strain>
    </source>
</reference>
<evidence type="ECO:0000256" key="5">
    <source>
        <dbReference type="ARBA" id="ARBA00022737"/>
    </source>
</evidence>
<keyword evidence="12" id="KW-1185">Reference proteome</keyword>
<dbReference type="SMART" id="SM01349">
    <property type="entry name" value="TOG"/>
    <property type="match status" value="1"/>
</dbReference>
<comment type="caution">
    <text evidence="11">The sequence shown here is derived from an EMBL/GenBank/DDBJ whole genome shotgun (WGS) entry which is preliminary data.</text>
</comment>
<dbReference type="InterPro" id="IPR034085">
    <property type="entry name" value="TOG"/>
</dbReference>
<dbReference type="InterPro" id="IPR016024">
    <property type="entry name" value="ARM-type_fold"/>
</dbReference>
<dbReference type="InterPro" id="IPR057672">
    <property type="entry name" value="TPR_IPO4/5"/>
</dbReference>
<feature type="compositionally biased region" description="Polar residues" evidence="8">
    <location>
        <begin position="635"/>
        <end position="646"/>
    </location>
</feature>
<evidence type="ECO:0000256" key="8">
    <source>
        <dbReference type="SAM" id="MobiDB-lite"/>
    </source>
</evidence>
<dbReference type="Pfam" id="PF25780">
    <property type="entry name" value="TPR_IPO5"/>
    <property type="match status" value="1"/>
</dbReference>
<evidence type="ECO:0000256" key="3">
    <source>
        <dbReference type="ARBA" id="ARBA00022448"/>
    </source>
</evidence>
<keyword evidence="5" id="KW-0677">Repeat</keyword>
<evidence type="ECO:0000256" key="1">
    <source>
        <dbReference type="ARBA" id="ARBA00004123"/>
    </source>
</evidence>
<dbReference type="Pfam" id="PF25786">
    <property type="entry name" value="HEAT_GCN1_C"/>
    <property type="match status" value="1"/>
</dbReference>
<dbReference type="Proteomes" id="UP001438707">
    <property type="component" value="Unassembled WGS sequence"/>
</dbReference>
<evidence type="ECO:0000256" key="2">
    <source>
        <dbReference type="ARBA" id="ARBA00004496"/>
    </source>
</evidence>
<keyword evidence="7" id="KW-0539">Nucleus</keyword>
<keyword evidence="9" id="KW-0812">Transmembrane</keyword>
<feature type="transmembrane region" description="Helical" evidence="9">
    <location>
        <begin position="12"/>
        <end position="30"/>
    </location>
</feature>
<dbReference type="InterPro" id="IPR011989">
    <property type="entry name" value="ARM-like"/>
</dbReference>
<name>A0AAW1QCQ2_9CHLO</name>
<evidence type="ECO:0000256" key="7">
    <source>
        <dbReference type="ARBA" id="ARBA00023242"/>
    </source>
</evidence>
<evidence type="ECO:0000313" key="12">
    <source>
        <dbReference type="Proteomes" id="UP001438707"/>
    </source>
</evidence>
<feature type="domain" description="TOG" evidence="10">
    <location>
        <begin position="339"/>
        <end position="593"/>
    </location>
</feature>
<gene>
    <name evidence="11" type="ORF">WJX74_003705</name>
</gene>
<protein>
    <recommendedName>
        <fullName evidence="10">TOG domain-containing protein</fullName>
    </recommendedName>
</protein>
<dbReference type="SUPFAM" id="SSF48371">
    <property type="entry name" value="ARM repeat"/>
    <property type="match status" value="2"/>
</dbReference>
<keyword evidence="4" id="KW-0963">Cytoplasm</keyword>
<dbReference type="Gene3D" id="1.25.10.10">
    <property type="entry name" value="Leucine-rich Repeat Variant"/>
    <property type="match status" value="1"/>
</dbReference>
<evidence type="ECO:0000256" key="9">
    <source>
        <dbReference type="SAM" id="Phobius"/>
    </source>
</evidence>